<dbReference type="InterPro" id="IPR006668">
    <property type="entry name" value="Mg_transptr_MgtE_intracell_dom"/>
</dbReference>
<evidence type="ECO:0000313" key="4">
    <source>
        <dbReference type="EMBL" id="ANH47877.1"/>
    </source>
</evidence>
<keyword evidence="4" id="KW-0282">Flagellum</keyword>
<name>A0A1A9HB88_HELPX</name>
<evidence type="ECO:0000259" key="3">
    <source>
        <dbReference type="Pfam" id="PF03448"/>
    </source>
</evidence>
<sequence>MRKILLTGFVLQALFSEEAAQELLQCSAIFESKKAELKDDLRQLSEKEQSLRILQTENARLLEEKSELLNQKEKEIEEKLKNLTAKEEAFKSLQVAEKKRLENLIEENEDILREIKQAKESKIGETYSKMKDSKSALILENLPTKNALEILMALKPQELGKILAKMDPKKAAALTELWQKPPRENQENQKATEPPLTPTPPNAPTIKEPTIKEPNMKEPNVQESASKGV</sequence>
<dbReference type="EMBL" id="CP011486">
    <property type="protein sequence ID" value="ANH47877.1"/>
    <property type="molecule type" value="Genomic_DNA"/>
</dbReference>
<feature type="coiled-coil region" evidence="1">
    <location>
        <begin position="27"/>
        <end position="121"/>
    </location>
</feature>
<dbReference type="PATRIC" id="fig|210.2441.peg.263"/>
<gene>
    <name evidence="4" type="ORF">AA977_01275</name>
</gene>
<dbReference type="AlphaFoldDB" id="A0A1A9HB88"/>
<evidence type="ECO:0000256" key="2">
    <source>
        <dbReference type="SAM" id="MobiDB-lite"/>
    </source>
</evidence>
<feature type="domain" description="Magnesium transporter MgtE intracellular" evidence="3">
    <location>
        <begin position="89"/>
        <end position="179"/>
    </location>
</feature>
<evidence type="ECO:0000313" key="5">
    <source>
        <dbReference type="Proteomes" id="UP000078062"/>
    </source>
</evidence>
<reference evidence="4 5" key="1">
    <citation type="submission" date="2014-04" db="EMBL/GenBank/DDBJ databases">
        <title>Detecting global and local adaptation in a worldwide sample of Helicobacter pylori genomes.</title>
        <authorList>
            <person name="Montano V."/>
            <person name="Didelot X."/>
            <person name="Foll M."/>
            <person name="Linz B."/>
            <person name="Reinhardt R."/>
            <person name="Suerbaum S."/>
            <person name="Moodley Y."/>
            <person name="Jensen J.D."/>
        </authorList>
    </citation>
    <scope>NUCLEOTIDE SEQUENCE [LARGE SCALE GENOMIC DNA]</scope>
    <source>
        <strain evidence="4 5">K26A1</strain>
    </source>
</reference>
<dbReference type="InterPro" id="IPR038076">
    <property type="entry name" value="MgtE_N_sf"/>
</dbReference>
<accession>A0A1A9HB88</accession>
<feature type="region of interest" description="Disordered" evidence="2">
    <location>
        <begin position="176"/>
        <end position="229"/>
    </location>
</feature>
<dbReference type="Pfam" id="PF03448">
    <property type="entry name" value="MgtE_N"/>
    <property type="match status" value="1"/>
</dbReference>
<organism evidence="4 5">
    <name type="scientific">Helicobacter pylori</name>
    <name type="common">Campylobacter pylori</name>
    <dbReference type="NCBI Taxonomy" id="210"/>
    <lineage>
        <taxon>Bacteria</taxon>
        <taxon>Pseudomonadati</taxon>
        <taxon>Campylobacterota</taxon>
        <taxon>Epsilonproteobacteria</taxon>
        <taxon>Campylobacterales</taxon>
        <taxon>Helicobacteraceae</taxon>
        <taxon>Helicobacter</taxon>
    </lineage>
</organism>
<evidence type="ECO:0000256" key="1">
    <source>
        <dbReference type="SAM" id="Coils"/>
    </source>
</evidence>
<keyword evidence="4" id="KW-0969">Cilium</keyword>
<proteinExistence type="predicted"/>
<keyword evidence="1" id="KW-0175">Coiled coil</keyword>
<dbReference type="SUPFAM" id="SSF158791">
    <property type="entry name" value="MgtE N-terminal domain-like"/>
    <property type="match status" value="1"/>
</dbReference>
<protein>
    <submittedName>
        <fullName evidence="4">Flagellar protein</fullName>
    </submittedName>
</protein>
<dbReference type="RefSeq" id="WP_064434273.1">
    <property type="nucleotide sequence ID" value="NZ_CP011486.1"/>
</dbReference>
<keyword evidence="4" id="KW-0966">Cell projection</keyword>
<dbReference type="Gene3D" id="1.25.60.10">
    <property type="entry name" value="MgtE N-terminal domain-like"/>
    <property type="match status" value="1"/>
</dbReference>
<dbReference type="Proteomes" id="UP000078062">
    <property type="component" value="Chromosome"/>
</dbReference>